<feature type="compositionally biased region" description="Polar residues" evidence="1">
    <location>
        <begin position="1"/>
        <end position="10"/>
    </location>
</feature>
<evidence type="ECO:0000313" key="3">
    <source>
        <dbReference type="Proteomes" id="UP000176998"/>
    </source>
</evidence>
<dbReference type="RefSeq" id="XP_022476550.1">
    <property type="nucleotide sequence ID" value="XM_022616845.1"/>
</dbReference>
<dbReference type="EMBL" id="MJBS01000036">
    <property type="protein sequence ID" value="OHE99401.1"/>
    <property type="molecule type" value="Genomic_DNA"/>
</dbReference>
<feature type="region of interest" description="Disordered" evidence="1">
    <location>
        <begin position="1"/>
        <end position="136"/>
    </location>
</feature>
<protein>
    <submittedName>
        <fullName evidence="2">Uncharacterized protein</fullName>
    </submittedName>
</protein>
<name>A0A1G4BDD2_9PEZI</name>
<dbReference type="Proteomes" id="UP000176998">
    <property type="component" value="Unassembled WGS sequence"/>
</dbReference>
<dbReference type="AlphaFoldDB" id="A0A1G4BDD2"/>
<keyword evidence="3" id="KW-1185">Reference proteome</keyword>
<feature type="compositionally biased region" description="Low complexity" evidence="1">
    <location>
        <begin position="18"/>
        <end position="65"/>
    </location>
</feature>
<reference evidence="2 3" key="1">
    <citation type="submission" date="2016-09" db="EMBL/GenBank/DDBJ databases">
        <authorList>
            <person name="Capua I."/>
            <person name="De Benedictis P."/>
            <person name="Joannis T."/>
            <person name="Lombin L.H."/>
            <person name="Cattoli G."/>
        </authorList>
    </citation>
    <scope>NUCLEOTIDE SEQUENCE [LARGE SCALE GENOMIC DNA]</scope>
    <source>
        <strain evidence="2 3">IMI 309357</strain>
    </source>
</reference>
<proteinExistence type="predicted"/>
<accession>A0A1G4BDD2</accession>
<evidence type="ECO:0000313" key="2">
    <source>
        <dbReference type="EMBL" id="OHE99401.1"/>
    </source>
</evidence>
<feature type="non-terminal residue" evidence="2">
    <location>
        <position position="1"/>
    </location>
</feature>
<gene>
    <name evidence="2" type="ORF">CORC01_05201</name>
</gene>
<organism evidence="2 3">
    <name type="scientific">Colletotrichum orchidophilum</name>
    <dbReference type="NCBI Taxonomy" id="1209926"/>
    <lineage>
        <taxon>Eukaryota</taxon>
        <taxon>Fungi</taxon>
        <taxon>Dikarya</taxon>
        <taxon>Ascomycota</taxon>
        <taxon>Pezizomycotina</taxon>
        <taxon>Sordariomycetes</taxon>
        <taxon>Hypocreomycetidae</taxon>
        <taxon>Glomerellales</taxon>
        <taxon>Glomerellaceae</taxon>
        <taxon>Colletotrichum</taxon>
    </lineage>
</organism>
<evidence type="ECO:0000256" key="1">
    <source>
        <dbReference type="SAM" id="MobiDB-lite"/>
    </source>
</evidence>
<comment type="caution">
    <text evidence="2">The sequence shown here is derived from an EMBL/GenBank/DDBJ whole genome shotgun (WGS) entry which is preliminary data.</text>
</comment>
<dbReference type="GeneID" id="34558355"/>
<feature type="compositionally biased region" description="Polar residues" evidence="1">
    <location>
        <begin position="67"/>
        <end position="93"/>
    </location>
</feature>
<sequence length="136" mass="14223">KPGGTTSRINRATGCGLRRPSTSCPVPSTVPSSVKRSPQQPLLPQQHLGSALHSSPGRPISSGRPATKQTTTGSSKDTSRSTGRVSAPPSTRGQAPLTGAQIPGKGQPAVEAQPQVRGKKRTSDEPENQTNKRRRS</sequence>